<protein>
    <submittedName>
        <fullName evidence="1">11724_t:CDS:1</fullName>
    </submittedName>
</protein>
<feature type="non-terminal residue" evidence="1">
    <location>
        <position position="1"/>
    </location>
</feature>
<comment type="caution">
    <text evidence="1">The sequence shown here is derived from an EMBL/GenBank/DDBJ whole genome shotgun (WGS) entry which is preliminary data.</text>
</comment>
<gene>
    <name evidence="1" type="ORF">SCALOS_LOCUS8361</name>
</gene>
<evidence type="ECO:0000313" key="1">
    <source>
        <dbReference type="EMBL" id="CAG8642118.1"/>
    </source>
</evidence>
<dbReference type="Proteomes" id="UP000789860">
    <property type="component" value="Unassembled WGS sequence"/>
</dbReference>
<dbReference type="EMBL" id="CAJVPM010021822">
    <property type="protein sequence ID" value="CAG8642118.1"/>
    <property type="molecule type" value="Genomic_DNA"/>
</dbReference>
<accession>A0ACA9NC53</accession>
<proteinExistence type="predicted"/>
<reference evidence="1" key="1">
    <citation type="submission" date="2021-06" db="EMBL/GenBank/DDBJ databases">
        <authorList>
            <person name="Kallberg Y."/>
            <person name="Tangrot J."/>
            <person name="Rosling A."/>
        </authorList>
    </citation>
    <scope>NUCLEOTIDE SEQUENCE</scope>
    <source>
        <strain evidence="1">AU212A</strain>
    </source>
</reference>
<sequence>SPDENLRHLKNIKEYYKLFIELNLDYLTVRAHVPEQSAYNPIERSMSTLSGKLASIVLPIDNFGSYLDSNSIIENINLAKQNFYYASKKLCDI</sequence>
<evidence type="ECO:0000313" key="2">
    <source>
        <dbReference type="Proteomes" id="UP000789860"/>
    </source>
</evidence>
<name>A0ACA9NC53_9GLOM</name>
<organism evidence="1 2">
    <name type="scientific">Scutellospora calospora</name>
    <dbReference type="NCBI Taxonomy" id="85575"/>
    <lineage>
        <taxon>Eukaryota</taxon>
        <taxon>Fungi</taxon>
        <taxon>Fungi incertae sedis</taxon>
        <taxon>Mucoromycota</taxon>
        <taxon>Glomeromycotina</taxon>
        <taxon>Glomeromycetes</taxon>
        <taxon>Diversisporales</taxon>
        <taxon>Gigasporaceae</taxon>
        <taxon>Scutellospora</taxon>
    </lineage>
</organism>
<keyword evidence="2" id="KW-1185">Reference proteome</keyword>